<dbReference type="AlphaFoldDB" id="A0A553JUK5"/>
<dbReference type="InterPro" id="IPR008333">
    <property type="entry name" value="Cbr1-like_FAD-bd_dom"/>
</dbReference>
<proteinExistence type="predicted"/>
<dbReference type="InterPro" id="IPR036010">
    <property type="entry name" value="2Fe-2S_ferredoxin-like_sf"/>
</dbReference>
<dbReference type="Gene3D" id="3.10.20.30">
    <property type="match status" value="1"/>
</dbReference>
<dbReference type="InterPro" id="IPR050415">
    <property type="entry name" value="MRET"/>
</dbReference>
<comment type="caution">
    <text evidence="5">The sequence shown here is derived from an EMBL/GenBank/DDBJ whole genome shotgun (WGS) entry which is preliminary data.</text>
</comment>
<feature type="domain" description="FAD-binding FR-type" evidence="4">
    <location>
        <begin position="88"/>
        <end position="186"/>
    </location>
</feature>
<dbReference type="InterPro" id="IPR001041">
    <property type="entry name" value="2Fe-2S_ferredoxin-type"/>
</dbReference>
<dbReference type="PANTHER" id="PTHR47354">
    <property type="entry name" value="NADH OXIDOREDUCTASE HCR"/>
    <property type="match status" value="1"/>
</dbReference>
<feature type="domain" description="2Fe-2S ferredoxin-type" evidence="3">
    <location>
        <begin position="1"/>
        <end position="87"/>
    </location>
</feature>
<dbReference type="RefSeq" id="WP_143562566.1">
    <property type="nucleotide sequence ID" value="NZ_BMPL01000022.1"/>
</dbReference>
<dbReference type="InterPro" id="IPR012675">
    <property type="entry name" value="Beta-grasp_dom_sf"/>
</dbReference>
<evidence type="ECO:0000313" key="6">
    <source>
        <dbReference type="Proteomes" id="UP000318126"/>
    </source>
</evidence>
<dbReference type="InterPro" id="IPR039261">
    <property type="entry name" value="FNR_nucleotide-bd"/>
</dbReference>
<dbReference type="InterPro" id="IPR017927">
    <property type="entry name" value="FAD-bd_FR_type"/>
</dbReference>
<keyword evidence="1" id="KW-0830">Ubiquinone</keyword>
<dbReference type="CDD" id="cd00207">
    <property type="entry name" value="fer2"/>
    <property type="match status" value="1"/>
</dbReference>
<organism evidence="5 6">
    <name type="scientific">Shewanella hanedai</name>
    <name type="common">Alteromonas hanedai</name>
    <dbReference type="NCBI Taxonomy" id="25"/>
    <lineage>
        <taxon>Bacteria</taxon>
        <taxon>Pseudomonadati</taxon>
        <taxon>Pseudomonadota</taxon>
        <taxon>Gammaproteobacteria</taxon>
        <taxon>Alteromonadales</taxon>
        <taxon>Shewanellaceae</taxon>
        <taxon>Shewanella</taxon>
    </lineage>
</organism>
<evidence type="ECO:0000256" key="1">
    <source>
        <dbReference type="ARBA" id="ARBA00023075"/>
    </source>
</evidence>
<dbReference type="EMBL" id="VKGK01000001">
    <property type="protein sequence ID" value="TRY16121.1"/>
    <property type="molecule type" value="Genomic_DNA"/>
</dbReference>
<dbReference type="GO" id="GO:0016491">
    <property type="term" value="F:oxidoreductase activity"/>
    <property type="evidence" value="ECO:0007669"/>
    <property type="project" value="InterPro"/>
</dbReference>
<dbReference type="Pfam" id="PF00111">
    <property type="entry name" value="Fer2"/>
    <property type="match status" value="1"/>
</dbReference>
<sequence length="321" mass="36081">MTKIYWQGQAITLNEQETVLDALLRQDIDLPYSCKSGHCHTCMLQAEKGDVTDSQPDIRASWKESGYFLPCICQPSGELTLSVIAQNELFTPVLVHAIEHVSERICRVTLDPATPFDYHAGQFINLRRADGLKRSYSLASLPTQDSMLEIHVQQMDNGEMSQWIHHDLSVGDKLDICGSFGHCYYQKVTKPMPILLVGTGSGLAPLMGIVRDALDNNHQGDIYLYHGSRTKNGLYGQNHMTLLAKQFDNFHYCGAISGVEMEENQRIHADDLAMKNHKSLLGWQVYLCGHPAMVAKMKKRAYLAGAEIKHIYADPFITKQE</sequence>
<dbReference type="GO" id="GO:0051536">
    <property type="term" value="F:iron-sulfur cluster binding"/>
    <property type="evidence" value="ECO:0007669"/>
    <property type="project" value="InterPro"/>
</dbReference>
<evidence type="ECO:0000259" key="3">
    <source>
        <dbReference type="PROSITE" id="PS51085"/>
    </source>
</evidence>
<dbReference type="PANTHER" id="PTHR47354:SF5">
    <property type="entry name" value="PROTEIN RFBI"/>
    <property type="match status" value="1"/>
</dbReference>
<dbReference type="CDD" id="cd06194">
    <property type="entry name" value="FNR_N-term_Iron_sulfur_binding"/>
    <property type="match status" value="1"/>
</dbReference>
<accession>A0A553JUK5</accession>
<dbReference type="PRINTS" id="PR00371">
    <property type="entry name" value="FPNCR"/>
</dbReference>
<dbReference type="InterPro" id="IPR001709">
    <property type="entry name" value="Flavoprot_Pyr_Nucl_cyt_Rdtase"/>
</dbReference>
<gene>
    <name evidence="5" type="ORF">FN961_00355</name>
</gene>
<dbReference type="SUPFAM" id="SSF54292">
    <property type="entry name" value="2Fe-2S ferredoxin-like"/>
    <property type="match status" value="1"/>
</dbReference>
<dbReference type="PRINTS" id="PR00410">
    <property type="entry name" value="PHEHYDRXLASE"/>
</dbReference>
<dbReference type="InterPro" id="IPR017938">
    <property type="entry name" value="Riboflavin_synthase-like_b-brl"/>
</dbReference>
<evidence type="ECO:0000313" key="5">
    <source>
        <dbReference type="EMBL" id="TRY16121.1"/>
    </source>
</evidence>
<dbReference type="SUPFAM" id="SSF52343">
    <property type="entry name" value="Ferredoxin reductase-like, C-terminal NADP-linked domain"/>
    <property type="match status" value="1"/>
</dbReference>
<protein>
    <submittedName>
        <fullName evidence="5">2Fe-2S iron-sulfur cluster binding domain-containing protein</fullName>
    </submittedName>
</protein>
<dbReference type="PROSITE" id="PS51085">
    <property type="entry name" value="2FE2S_FER_2"/>
    <property type="match status" value="1"/>
</dbReference>
<dbReference type="OrthoDB" id="9806195at2"/>
<dbReference type="Pfam" id="PF00970">
    <property type="entry name" value="FAD_binding_6"/>
    <property type="match status" value="1"/>
</dbReference>
<keyword evidence="6" id="KW-1185">Reference proteome</keyword>
<name>A0A553JUK5_SHEHA</name>
<evidence type="ECO:0000256" key="2">
    <source>
        <dbReference type="ARBA" id="ARBA00034078"/>
    </source>
</evidence>
<reference evidence="6" key="1">
    <citation type="submission" date="2019-07" db="EMBL/GenBank/DDBJ databases">
        <title>Shewanella sp. YLB-08 draft genomic sequence.</title>
        <authorList>
            <person name="Yu L."/>
        </authorList>
    </citation>
    <scope>NUCLEOTIDE SEQUENCE [LARGE SCALE GENOMIC DNA]</scope>
    <source>
        <strain evidence="6">JCM 20706</strain>
    </source>
</reference>
<dbReference type="Proteomes" id="UP000318126">
    <property type="component" value="Unassembled WGS sequence"/>
</dbReference>
<dbReference type="Gene3D" id="3.40.50.80">
    <property type="entry name" value="Nucleotide-binding domain of ferredoxin-NADP reductase (FNR) module"/>
    <property type="match status" value="1"/>
</dbReference>
<dbReference type="PROSITE" id="PS51384">
    <property type="entry name" value="FAD_FR"/>
    <property type="match status" value="1"/>
</dbReference>
<dbReference type="InterPro" id="IPR001433">
    <property type="entry name" value="OxRdtase_FAD/NAD-bd"/>
</dbReference>
<comment type="cofactor">
    <cofactor evidence="2">
        <name>[2Fe-2S] cluster</name>
        <dbReference type="ChEBI" id="CHEBI:190135"/>
    </cofactor>
</comment>
<dbReference type="Gene3D" id="2.40.30.10">
    <property type="entry name" value="Translation factors"/>
    <property type="match status" value="1"/>
</dbReference>
<evidence type="ECO:0000259" key="4">
    <source>
        <dbReference type="PROSITE" id="PS51384"/>
    </source>
</evidence>
<dbReference type="Pfam" id="PF00175">
    <property type="entry name" value="NAD_binding_1"/>
    <property type="match status" value="1"/>
</dbReference>
<dbReference type="SUPFAM" id="SSF63380">
    <property type="entry name" value="Riboflavin synthase domain-like"/>
    <property type="match status" value="1"/>
</dbReference>